<dbReference type="Proteomes" id="UP000469890">
    <property type="component" value="Unassembled WGS sequence"/>
</dbReference>
<comment type="caution">
    <text evidence="2">The sequence shown here is derived from an EMBL/GenBank/DDBJ whole genome shotgun (WGS) entry which is preliminary data.</text>
</comment>
<proteinExistence type="predicted"/>
<feature type="compositionally biased region" description="Low complexity" evidence="1">
    <location>
        <begin position="118"/>
        <end position="130"/>
    </location>
</feature>
<dbReference type="EMBL" id="JAAECE010000003">
    <property type="protein sequence ID" value="KAF1804320.1"/>
    <property type="molecule type" value="Genomic_DNA"/>
</dbReference>
<accession>A0A8H4F494</accession>
<evidence type="ECO:0000256" key="1">
    <source>
        <dbReference type="SAM" id="MobiDB-lite"/>
    </source>
</evidence>
<evidence type="ECO:0000313" key="3">
    <source>
        <dbReference type="Proteomes" id="UP000469890"/>
    </source>
</evidence>
<dbReference type="AlphaFoldDB" id="A0A8H4F494"/>
<sequence length="194" mass="22412">MSYFTDYTHERAPYSVRINCYQKCYPSSYKMQAPNKRGNENRGTLQAHNTALCGRCDRLGYSCMELGNTIDQDNILVATASDDEEMILTKSNDLSTFIVEPKIKKGKNKAKNQKKSQAKSTSSRSDTELSSMTQHLSMLKIVDTVYYRKNDQYLDRDKYNYLSDEQKMYEDTFYSILDIEDDQLEQPTSSNCNV</sequence>
<gene>
    <name evidence="2" type="ORF">FB192DRAFT_1341879</name>
</gene>
<organism evidence="2 3">
    <name type="scientific">Mucor circinelloides f. lusitanicus</name>
    <name type="common">Mucor racemosus var. lusitanicus</name>
    <dbReference type="NCBI Taxonomy" id="29924"/>
    <lineage>
        <taxon>Eukaryota</taxon>
        <taxon>Fungi</taxon>
        <taxon>Fungi incertae sedis</taxon>
        <taxon>Mucoromycota</taxon>
        <taxon>Mucoromycotina</taxon>
        <taxon>Mucoromycetes</taxon>
        <taxon>Mucorales</taxon>
        <taxon>Mucorineae</taxon>
        <taxon>Mucoraceae</taxon>
        <taxon>Mucor</taxon>
    </lineage>
</organism>
<feature type="region of interest" description="Disordered" evidence="1">
    <location>
        <begin position="105"/>
        <end position="130"/>
    </location>
</feature>
<feature type="compositionally biased region" description="Basic residues" evidence="1">
    <location>
        <begin position="105"/>
        <end position="117"/>
    </location>
</feature>
<evidence type="ECO:0000313" key="2">
    <source>
        <dbReference type="EMBL" id="KAF1804320.1"/>
    </source>
</evidence>
<reference evidence="2 3" key="1">
    <citation type="submission" date="2019-09" db="EMBL/GenBank/DDBJ databases">
        <authorList>
            <consortium name="DOE Joint Genome Institute"/>
            <person name="Mondo S.J."/>
            <person name="Navarro-Mendoza M.I."/>
            <person name="Perez-Arques C."/>
            <person name="Panchal S."/>
            <person name="Nicolas F.E."/>
            <person name="Ganguly P."/>
            <person name="Pangilinan J."/>
            <person name="Grigoriev I."/>
            <person name="Heitman J."/>
            <person name="Sanya K."/>
            <person name="Garre V."/>
        </authorList>
    </citation>
    <scope>NUCLEOTIDE SEQUENCE [LARGE SCALE GENOMIC DNA]</scope>
    <source>
        <strain evidence="2 3">MU402</strain>
    </source>
</reference>
<protein>
    <submittedName>
        <fullName evidence="2">Uncharacterized protein</fullName>
    </submittedName>
</protein>
<name>A0A8H4F494_MUCCL</name>